<evidence type="ECO:0000313" key="1">
    <source>
        <dbReference type="EMBL" id="PUZ46045.1"/>
    </source>
</evidence>
<accession>A0A2T7CRT5</accession>
<name>A0A2T7CRT5_9POAL</name>
<organism evidence="1 2">
    <name type="scientific">Panicum hallii var. hallii</name>
    <dbReference type="NCBI Taxonomy" id="1504633"/>
    <lineage>
        <taxon>Eukaryota</taxon>
        <taxon>Viridiplantae</taxon>
        <taxon>Streptophyta</taxon>
        <taxon>Embryophyta</taxon>
        <taxon>Tracheophyta</taxon>
        <taxon>Spermatophyta</taxon>
        <taxon>Magnoliopsida</taxon>
        <taxon>Liliopsida</taxon>
        <taxon>Poales</taxon>
        <taxon>Poaceae</taxon>
        <taxon>PACMAD clade</taxon>
        <taxon>Panicoideae</taxon>
        <taxon>Panicodae</taxon>
        <taxon>Paniceae</taxon>
        <taxon>Panicinae</taxon>
        <taxon>Panicum</taxon>
        <taxon>Panicum sect. Panicum</taxon>
    </lineage>
</organism>
<sequence length="75" mass="7854">MDIFKDSTVSVRDLTRTASSAVVVSAMVEGTGAAGVGLSGCVGDEDRMEHDTKVVWRRWIGNGGSGGGEPWLRTA</sequence>
<dbReference type="EMBL" id="CM009755">
    <property type="protein sequence ID" value="PUZ46045.1"/>
    <property type="molecule type" value="Genomic_DNA"/>
</dbReference>
<dbReference type="AlphaFoldDB" id="A0A2T7CRT5"/>
<keyword evidence="2" id="KW-1185">Reference proteome</keyword>
<evidence type="ECO:0000313" key="2">
    <source>
        <dbReference type="Proteomes" id="UP000244336"/>
    </source>
</evidence>
<reference evidence="1 2" key="1">
    <citation type="submission" date="2018-04" db="EMBL/GenBank/DDBJ databases">
        <title>WGS assembly of Panicum hallii var. hallii HAL2.</title>
        <authorList>
            <person name="Lovell J."/>
            <person name="Jenkins J."/>
            <person name="Lowry D."/>
            <person name="Mamidi S."/>
            <person name="Sreedasyam A."/>
            <person name="Weng X."/>
            <person name="Barry K."/>
            <person name="Bonette J."/>
            <person name="Campitelli B."/>
            <person name="Daum C."/>
            <person name="Gordon S."/>
            <person name="Gould B."/>
            <person name="Lipzen A."/>
            <person name="MacQueen A."/>
            <person name="Palacio-Mejia J."/>
            <person name="Plott C."/>
            <person name="Shakirov E."/>
            <person name="Shu S."/>
            <person name="Yoshinaga Y."/>
            <person name="Zane M."/>
            <person name="Rokhsar D."/>
            <person name="Grimwood J."/>
            <person name="Schmutz J."/>
            <person name="Juenger T."/>
        </authorList>
    </citation>
    <scope>NUCLEOTIDE SEQUENCE [LARGE SCALE GENOMIC DNA]</scope>
    <source>
        <strain evidence="2">cv. HAL2</strain>
    </source>
</reference>
<dbReference type="Proteomes" id="UP000244336">
    <property type="component" value="Chromosome 7"/>
</dbReference>
<gene>
    <name evidence="1" type="ORF">GQ55_7G015200</name>
</gene>
<protein>
    <submittedName>
        <fullName evidence="1">Uncharacterized protein</fullName>
    </submittedName>
</protein>
<dbReference type="Gramene" id="PUZ46045">
    <property type="protein sequence ID" value="PUZ46045"/>
    <property type="gene ID" value="GQ55_7G015200"/>
</dbReference>
<proteinExistence type="predicted"/>